<dbReference type="InterPro" id="IPR036249">
    <property type="entry name" value="Thioredoxin-like_sf"/>
</dbReference>
<name>A0A9D7FBD3_9RHOO</name>
<dbReference type="InterPro" id="IPR001853">
    <property type="entry name" value="DSBA-like_thioredoxin_dom"/>
</dbReference>
<dbReference type="SUPFAM" id="SSF52833">
    <property type="entry name" value="Thioredoxin-like"/>
    <property type="match status" value="1"/>
</dbReference>
<protein>
    <submittedName>
        <fullName evidence="2">DsbA family oxidoreductase</fullName>
    </submittedName>
</protein>
<sequence>MNLAIDIVSDPVCPWCFIGKHRLTSALALVREKYPEVRFQFNWLPFFLNPDTPPQGEPYRAFLETKFGGAQQVNTLQQQVVEAGRDAGVRFDFERIALRPNTMRAHRLIYRAQSIGHRPEDVAALVERLFIAHFQRGEDIGAIATLADIAAECGDRKSHVIEYLESHEGTAQVRSLVSKVGELGVSGVPYFLIQRRLAVAGAQSSVVLAAAIMQTMM</sequence>
<dbReference type="Gene3D" id="3.40.30.10">
    <property type="entry name" value="Glutaredoxin"/>
    <property type="match status" value="1"/>
</dbReference>
<dbReference type="AlphaFoldDB" id="A0A9D7FBD3"/>
<dbReference type="PANTHER" id="PTHR13887">
    <property type="entry name" value="GLUTATHIONE S-TRANSFERASE KAPPA"/>
    <property type="match status" value="1"/>
</dbReference>
<comment type="caution">
    <text evidence="2">The sequence shown here is derived from an EMBL/GenBank/DDBJ whole genome shotgun (WGS) entry which is preliminary data.</text>
</comment>
<gene>
    <name evidence="2" type="ORF">IPJ48_00600</name>
</gene>
<evidence type="ECO:0000259" key="1">
    <source>
        <dbReference type="Pfam" id="PF01323"/>
    </source>
</evidence>
<feature type="domain" description="DSBA-like thioredoxin" evidence="1">
    <location>
        <begin position="5"/>
        <end position="212"/>
    </location>
</feature>
<evidence type="ECO:0000313" key="2">
    <source>
        <dbReference type="EMBL" id="MBK7421701.1"/>
    </source>
</evidence>
<proteinExistence type="predicted"/>
<accession>A0A9D7FBD3</accession>
<dbReference type="Pfam" id="PF01323">
    <property type="entry name" value="DSBA"/>
    <property type="match status" value="1"/>
</dbReference>
<organism evidence="2 3">
    <name type="scientific">Candidatus Propionivibrio dominans</name>
    <dbReference type="NCBI Taxonomy" id="2954373"/>
    <lineage>
        <taxon>Bacteria</taxon>
        <taxon>Pseudomonadati</taxon>
        <taxon>Pseudomonadota</taxon>
        <taxon>Betaproteobacteria</taxon>
        <taxon>Rhodocyclales</taxon>
        <taxon>Rhodocyclaceae</taxon>
        <taxon>Propionivibrio</taxon>
    </lineage>
</organism>
<dbReference type="PANTHER" id="PTHR13887:SF41">
    <property type="entry name" value="THIOREDOXIN SUPERFAMILY PROTEIN"/>
    <property type="match status" value="1"/>
</dbReference>
<evidence type="ECO:0000313" key="3">
    <source>
        <dbReference type="Proteomes" id="UP000886602"/>
    </source>
</evidence>
<dbReference type="Proteomes" id="UP000886602">
    <property type="component" value="Unassembled WGS sequence"/>
</dbReference>
<reference evidence="2" key="1">
    <citation type="submission" date="2020-10" db="EMBL/GenBank/DDBJ databases">
        <title>Connecting structure to function with the recovery of over 1000 high-quality activated sludge metagenome-assembled genomes encoding full-length rRNA genes using long-read sequencing.</title>
        <authorList>
            <person name="Singleton C.M."/>
            <person name="Petriglieri F."/>
            <person name="Kristensen J.M."/>
            <person name="Kirkegaard R.H."/>
            <person name="Michaelsen T.Y."/>
            <person name="Andersen M.H."/>
            <person name="Karst S.M."/>
            <person name="Dueholm M.S."/>
            <person name="Nielsen P.H."/>
            <person name="Albertsen M."/>
        </authorList>
    </citation>
    <scope>NUCLEOTIDE SEQUENCE</scope>
    <source>
        <strain evidence="2">EsbW_18-Q3-R4-48_MAXAC.044</strain>
    </source>
</reference>
<dbReference type="CDD" id="cd03024">
    <property type="entry name" value="DsbA_FrnE"/>
    <property type="match status" value="1"/>
</dbReference>
<dbReference type="GO" id="GO:0016491">
    <property type="term" value="F:oxidoreductase activity"/>
    <property type="evidence" value="ECO:0007669"/>
    <property type="project" value="InterPro"/>
</dbReference>
<dbReference type="EMBL" id="JADJNC010000003">
    <property type="protein sequence ID" value="MBK7421701.1"/>
    <property type="molecule type" value="Genomic_DNA"/>
</dbReference>